<dbReference type="InterPro" id="IPR022025">
    <property type="entry name" value="Amidoligase_2"/>
</dbReference>
<evidence type="ECO:0000313" key="1">
    <source>
        <dbReference type="EMBL" id="KAK3379114.1"/>
    </source>
</evidence>
<gene>
    <name evidence="1" type="ORF">B0T24DRAFT_589708</name>
</gene>
<dbReference type="EMBL" id="JAULSN010000002">
    <property type="protein sequence ID" value="KAK3379114.1"/>
    <property type="molecule type" value="Genomic_DNA"/>
</dbReference>
<proteinExistence type="predicted"/>
<organism evidence="1 2">
    <name type="scientific">Lasiosphaeria ovina</name>
    <dbReference type="NCBI Taxonomy" id="92902"/>
    <lineage>
        <taxon>Eukaryota</taxon>
        <taxon>Fungi</taxon>
        <taxon>Dikarya</taxon>
        <taxon>Ascomycota</taxon>
        <taxon>Pezizomycotina</taxon>
        <taxon>Sordariomycetes</taxon>
        <taxon>Sordariomycetidae</taxon>
        <taxon>Sordariales</taxon>
        <taxon>Lasiosphaeriaceae</taxon>
        <taxon>Lasiosphaeria</taxon>
    </lineage>
</organism>
<sequence>MINPLFGFELELFVKLKDEHVKRLKQLHDDPAQQPVLKNLPHPFEGWDLAVTTRTSTVNLTLRTKVQRDQAEQRTRVHNVIKFALNRQSIDVGEGGWSVVDEPSLEEENVEGIDNFWRVEIISRPYHASEHWQDQLRDVYKAVNRYFDIKVTNGCSHHVHITPGTRDEFPFYDAHQVGMILRSDFYWEKPLYNLLPKERKKSVWAMAITDAEAKLKNAVEMVEDNTKPNIKWKDFFAHISKREEQGLKEVVKLGFGIKHSLGGVHYERYLSTNYTNVLEGCGTIEFRRQGHAHDYNTAVRQIVLALAQHMAALYVVNWDAVGNTKAVPHDDDYVRDLLAGMQLLPELSWLPEFPEWLQAQLKANKGKAPSELSPADLARVNKIKAENLLGKPGFQIPSRPGTPVREPIANILVSSSLPGSENQLFDNPWADLGF</sequence>
<evidence type="ECO:0008006" key="3">
    <source>
        <dbReference type="Google" id="ProtNLM"/>
    </source>
</evidence>
<reference evidence="1" key="1">
    <citation type="journal article" date="2023" name="Mol. Phylogenet. Evol.">
        <title>Genome-scale phylogeny and comparative genomics of the fungal order Sordariales.</title>
        <authorList>
            <person name="Hensen N."/>
            <person name="Bonometti L."/>
            <person name="Westerberg I."/>
            <person name="Brannstrom I.O."/>
            <person name="Guillou S."/>
            <person name="Cros-Aarteil S."/>
            <person name="Calhoun S."/>
            <person name="Haridas S."/>
            <person name="Kuo A."/>
            <person name="Mondo S."/>
            <person name="Pangilinan J."/>
            <person name="Riley R."/>
            <person name="LaButti K."/>
            <person name="Andreopoulos B."/>
            <person name="Lipzen A."/>
            <person name="Chen C."/>
            <person name="Yan M."/>
            <person name="Daum C."/>
            <person name="Ng V."/>
            <person name="Clum A."/>
            <person name="Steindorff A."/>
            <person name="Ohm R.A."/>
            <person name="Martin F."/>
            <person name="Silar P."/>
            <person name="Natvig D.O."/>
            <person name="Lalanne C."/>
            <person name="Gautier V."/>
            <person name="Ament-Velasquez S.L."/>
            <person name="Kruys A."/>
            <person name="Hutchinson M.I."/>
            <person name="Powell A.J."/>
            <person name="Barry K."/>
            <person name="Miller A.N."/>
            <person name="Grigoriev I.V."/>
            <person name="Debuchy R."/>
            <person name="Gladieux P."/>
            <person name="Hiltunen Thoren M."/>
            <person name="Johannesson H."/>
        </authorList>
    </citation>
    <scope>NUCLEOTIDE SEQUENCE</scope>
    <source>
        <strain evidence="1">CBS 958.72</strain>
    </source>
</reference>
<dbReference type="AlphaFoldDB" id="A0AAE0KMB7"/>
<dbReference type="Proteomes" id="UP001287356">
    <property type="component" value="Unassembled WGS sequence"/>
</dbReference>
<dbReference type="Pfam" id="PF12224">
    <property type="entry name" value="Amidoligase_2"/>
    <property type="match status" value="1"/>
</dbReference>
<reference evidence="1" key="2">
    <citation type="submission" date="2023-06" db="EMBL/GenBank/DDBJ databases">
        <authorList>
            <consortium name="Lawrence Berkeley National Laboratory"/>
            <person name="Haridas S."/>
            <person name="Hensen N."/>
            <person name="Bonometti L."/>
            <person name="Westerberg I."/>
            <person name="Brannstrom I.O."/>
            <person name="Guillou S."/>
            <person name="Cros-Aarteil S."/>
            <person name="Calhoun S."/>
            <person name="Kuo A."/>
            <person name="Mondo S."/>
            <person name="Pangilinan J."/>
            <person name="Riley R."/>
            <person name="Labutti K."/>
            <person name="Andreopoulos B."/>
            <person name="Lipzen A."/>
            <person name="Chen C."/>
            <person name="Yanf M."/>
            <person name="Daum C."/>
            <person name="Ng V."/>
            <person name="Clum A."/>
            <person name="Steindorff A."/>
            <person name="Ohm R."/>
            <person name="Martin F."/>
            <person name="Silar P."/>
            <person name="Natvig D."/>
            <person name="Lalanne C."/>
            <person name="Gautier V."/>
            <person name="Ament-Velasquez S.L."/>
            <person name="Kruys A."/>
            <person name="Hutchinson M.I."/>
            <person name="Powell A.J."/>
            <person name="Barry K."/>
            <person name="Miller A.N."/>
            <person name="Grigoriev I.V."/>
            <person name="Debuchy R."/>
            <person name="Gladieux P."/>
            <person name="Thoren M.H."/>
            <person name="Johannesson H."/>
        </authorList>
    </citation>
    <scope>NUCLEOTIDE SEQUENCE</scope>
    <source>
        <strain evidence="1">CBS 958.72</strain>
    </source>
</reference>
<comment type="caution">
    <text evidence="1">The sequence shown here is derived from an EMBL/GenBank/DDBJ whole genome shotgun (WGS) entry which is preliminary data.</text>
</comment>
<evidence type="ECO:0000313" key="2">
    <source>
        <dbReference type="Proteomes" id="UP001287356"/>
    </source>
</evidence>
<name>A0AAE0KMB7_9PEZI</name>
<keyword evidence="2" id="KW-1185">Reference proteome</keyword>
<accession>A0AAE0KMB7</accession>
<protein>
    <recommendedName>
        <fullName evidence="3">Amidoligase enzyme</fullName>
    </recommendedName>
</protein>